<protein>
    <submittedName>
        <fullName evidence="1">Uncharacterized protein</fullName>
    </submittedName>
</protein>
<sequence length="84" mass="9561">MPQLSSLKAIWYALPNADSCAYLEVRTPLSTAPSTAMKSSTGSHYTRICLLLIEMFHVHFLREQYTNEQYLTCGICMMQILITL</sequence>
<dbReference type="EMBL" id="WNYA01000002">
    <property type="protein sequence ID" value="KAG8586518.1"/>
    <property type="molecule type" value="Genomic_DNA"/>
</dbReference>
<name>A0AAV7CNB9_ENGPU</name>
<organism evidence="1 2">
    <name type="scientific">Engystomops pustulosus</name>
    <name type="common">Tungara frog</name>
    <name type="synonym">Physalaemus pustulosus</name>
    <dbReference type="NCBI Taxonomy" id="76066"/>
    <lineage>
        <taxon>Eukaryota</taxon>
        <taxon>Metazoa</taxon>
        <taxon>Chordata</taxon>
        <taxon>Craniata</taxon>
        <taxon>Vertebrata</taxon>
        <taxon>Euteleostomi</taxon>
        <taxon>Amphibia</taxon>
        <taxon>Batrachia</taxon>
        <taxon>Anura</taxon>
        <taxon>Neobatrachia</taxon>
        <taxon>Hyloidea</taxon>
        <taxon>Leptodactylidae</taxon>
        <taxon>Leiuperinae</taxon>
        <taxon>Engystomops</taxon>
    </lineage>
</organism>
<evidence type="ECO:0000313" key="1">
    <source>
        <dbReference type="EMBL" id="KAG8586518.1"/>
    </source>
</evidence>
<dbReference type="AlphaFoldDB" id="A0AAV7CNB9"/>
<evidence type="ECO:0000313" key="2">
    <source>
        <dbReference type="Proteomes" id="UP000824782"/>
    </source>
</evidence>
<dbReference type="Proteomes" id="UP000824782">
    <property type="component" value="Unassembled WGS sequence"/>
</dbReference>
<proteinExistence type="predicted"/>
<gene>
    <name evidence="1" type="ORF">GDO81_005401</name>
</gene>
<reference evidence="1" key="1">
    <citation type="thesis" date="2020" institute="ProQuest LLC" country="789 East Eisenhower Parkway, Ann Arbor, MI, USA">
        <title>Comparative Genomics and Chromosome Evolution.</title>
        <authorList>
            <person name="Mudd A.B."/>
        </authorList>
    </citation>
    <scope>NUCLEOTIDE SEQUENCE</scope>
    <source>
        <strain evidence="1">237g6f4</strain>
        <tissue evidence="1">Blood</tissue>
    </source>
</reference>
<accession>A0AAV7CNB9</accession>
<keyword evidence="2" id="KW-1185">Reference proteome</keyword>
<comment type="caution">
    <text evidence="1">The sequence shown here is derived from an EMBL/GenBank/DDBJ whole genome shotgun (WGS) entry which is preliminary data.</text>
</comment>